<evidence type="ECO:0000313" key="1">
    <source>
        <dbReference type="Ensembl" id="ENSEBUP00000018634.1"/>
    </source>
</evidence>
<dbReference type="AlphaFoldDB" id="A0A8C4QQ58"/>
<reference evidence="1" key="1">
    <citation type="submission" date="2025-08" db="UniProtKB">
        <authorList>
            <consortium name="Ensembl"/>
        </authorList>
    </citation>
    <scope>IDENTIFICATION</scope>
</reference>
<dbReference type="Ensembl" id="ENSEBUT00000019210.1">
    <property type="protein sequence ID" value="ENSEBUP00000018634.1"/>
    <property type="gene ID" value="ENSEBUG00000011630.1"/>
</dbReference>
<sequence length="106" mass="12155">MTEKKANVDLGLGLLEEDDEFDEFPAEGKVKVDCRFDNIESTLKNTAICRCTLALNVVLFGCPQIFSCLKFHDVCRRMTHTFRYAGHKLYARSAIVDRRQHMLLVS</sequence>
<evidence type="ECO:0000313" key="2">
    <source>
        <dbReference type="Proteomes" id="UP000694388"/>
    </source>
</evidence>
<accession>A0A8C4QQ58</accession>
<proteinExistence type="predicted"/>
<reference evidence="1" key="2">
    <citation type="submission" date="2025-09" db="UniProtKB">
        <authorList>
            <consortium name="Ensembl"/>
        </authorList>
    </citation>
    <scope>IDENTIFICATION</scope>
</reference>
<organism evidence="1 2">
    <name type="scientific">Eptatretus burgeri</name>
    <name type="common">Inshore hagfish</name>
    <dbReference type="NCBI Taxonomy" id="7764"/>
    <lineage>
        <taxon>Eukaryota</taxon>
        <taxon>Metazoa</taxon>
        <taxon>Chordata</taxon>
        <taxon>Craniata</taxon>
        <taxon>Vertebrata</taxon>
        <taxon>Cyclostomata</taxon>
        <taxon>Myxini</taxon>
        <taxon>Myxiniformes</taxon>
        <taxon>Myxinidae</taxon>
        <taxon>Eptatretinae</taxon>
        <taxon>Eptatretus</taxon>
    </lineage>
</organism>
<protein>
    <submittedName>
        <fullName evidence="1">Uncharacterized protein</fullName>
    </submittedName>
</protein>
<keyword evidence="2" id="KW-1185">Reference proteome</keyword>
<dbReference type="Proteomes" id="UP000694388">
    <property type="component" value="Unplaced"/>
</dbReference>
<name>A0A8C4QQ58_EPTBU</name>